<feature type="domain" description="LysM" evidence="8">
    <location>
        <begin position="71"/>
        <end position="115"/>
    </location>
</feature>
<keyword evidence="10" id="KW-1185">Reference proteome</keyword>
<evidence type="ECO:0000256" key="1">
    <source>
        <dbReference type="ARBA" id="ARBA00004167"/>
    </source>
</evidence>
<keyword evidence="4 7" id="KW-0472">Membrane</keyword>
<proteinExistence type="predicted"/>
<dbReference type="Pfam" id="PF01476">
    <property type="entry name" value="LysM"/>
    <property type="match status" value="1"/>
</dbReference>
<dbReference type="Proteomes" id="UP001295444">
    <property type="component" value="Chromosome 03"/>
</dbReference>
<evidence type="ECO:0000256" key="3">
    <source>
        <dbReference type="ARBA" id="ARBA00022989"/>
    </source>
</evidence>
<sequence>MTLHLRDGASHSFKPPTAIHSSSGSYVYTFLNSSADHGSSSEEEFDVMELRARGGQRKNTAREKVKDVTFLECAVTKDDTLNKLALQYACKVADIKRVNNLILEQDMYALKTIKIPVKVNGILTELQKELNPQQRMHSNLEASGVELTEEMSVDVTESRNLSKYFEEIDANIEAAALVQDLSNEPLIPNSQHSSSYLLRNDQPSIRGDWGIRWNAILIMLLIVVVLPVFYLIYKMREHAYTNSTRSS</sequence>
<dbReference type="PANTHER" id="PTHR20932">
    <property type="entry name" value="LYSM AND PUTATIVE PEPTIDOGLYCAN-BINDING DOMAIN-CONTAINING PROTEIN"/>
    <property type="match status" value="1"/>
</dbReference>
<evidence type="ECO:0000256" key="6">
    <source>
        <dbReference type="ARBA" id="ARBA00040995"/>
    </source>
</evidence>
<evidence type="ECO:0000259" key="8">
    <source>
        <dbReference type="PROSITE" id="PS51782"/>
    </source>
</evidence>
<dbReference type="EMBL" id="OW240914">
    <property type="protein sequence ID" value="CAH2274370.1"/>
    <property type="molecule type" value="Genomic_DNA"/>
</dbReference>
<accession>A0AAD1RM42</accession>
<comment type="subcellular location">
    <subcellularLocation>
        <location evidence="1">Membrane</location>
        <topology evidence="1">Single-pass membrane protein</topology>
    </subcellularLocation>
</comment>
<name>A0AAD1RM42_PELCU</name>
<dbReference type="InterPro" id="IPR036779">
    <property type="entry name" value="LysM_dom_sf"/>
</dbReference>
<evidence type="ECO:0000256" key="4">
    <source>
        <dbReference type="ARBA" id="ARBA00023136"/>
    </source>
</evidence>
<evidence type="ECO:0000256" key="2">
    <source>
        <dbReference type="ARBA" id="ARBA00022692"/>
    </source>
</evidence>
<keyword evidence="5" id="KW-0325">Glycoprotein</keyword>
<feature type="transmembrane region" description="Helical" evidence="7">
    <location>
        <begin position="213"/>
        <end position="233"/>
    </location>
</feature>
<dbReference type="PROSITE" id="PS51782">
    <property type="entry name" value="LYSM"/>
    <property type="match status" value="1"/>
</dbReference>
<dbReference type="CDD" id="cd00118">
    <property type="entry name" value="LysM"/>
    <property type="match status" value="1"/>
</dbReference>
<dbReference type="Gene3D" id="3.10.350.10">
    <property type="entry name" value="LysM domain"/>
    <property type="match status" value="1"/>
</dbReference>
<evidence type="ECO:0000313" key="9">
    <source>
        <dbReference type="EMBL" id="CAH2274370.1"/>
    </source>
</evidence>
<dbReference type="SMART" id="SM00257">
    <property type="entry name" value="LysM"/>
    <property type="match status" value="1"/>
</dbReference>
<evidence type="ECO:0000256" key="5">
    <source>
        <dbReference type="ARBA" id="ARBA00023180"/>
    </source>
</evidence>
<dbReference type="InterPro" id="IPR018392">
    <property type="entry name" value="LysM"/>
</dbReference>
<keyword evidence="2 7" id="KW-0812">Transmembrane</keyword>
<dbReference type="GO" id="GO:0016020">
    <property type="term" value="C:membrane"/>
    <property type="evidence" value="ECO:0007669"/>
    <property type="project" value="UniProtKB-SubCell"/>
</dbReference>
<organism evidence="9 10">
    <name type="scientific">Pelobates cultripes</name>
    <name type="common">Western spadefoot toad</name>
    <dbReference type="NCBI Taxonomy" id="61616"/>
    <lineage>
        <taxon>Eukaryota</taxon>
        <taxon>Metazoa</taxon>
        <taxon>Chordata</taxon>
        <taxon>Craniata</taxon>
        <taxon>Vertebrata</taxon>
        <taxon>Euteleostomi</taxon>
        <taxon>Amphibia</taxon>
        <taxon>Batrachia</taxon>
        <taxon>Anura</taxon>
        <taxon>Pelobatoidea</taxon>
        <taxon>Pelobatidae</taxon>
        <taxon>Pelobates</taxon>
    </lineage>
</organism>
<evidence type="ECO:0000256" key="7">
    <source>
        <dbReference type="SAM" id="Phobius"/>
    </source>
</evidence>
<gene>
    <name evidence="9" type="ORF">PECUL_23A018184</name>
</gene>
<reference evidence="9" key="1">
    <citation type="submission" date="2022-03" db="EMBL/GenBank/DDBJ databases">
        <authorList>
            <person name="Alioto T."/>
            <person name="Alioto T."/>
            <person name="Gomez Garrido J."/>
        </authorList>
    </citation>
    <scope>NUCLEOTIDE SEQUENCE</scope>
</reference>
<dbReference type="PANTHER" id="PTHR20932:SF7">
    <property type="entry name" value="AND PUTATIVE PEPTIDOGLYCAN-BINDING DOMAIN-CONTAINING PROTEIN 4-RELATED"/>
    <property type="match status" value="1"/>
</dbReference>
<protein>
    <recommendedName>
        <fullName evidence="6">LysM and putative peptidoglycan-binding domain-containing protein 4</fullName>
    </recommendedName>
</protein>
<keyword evidence="3 7" id="KW-1133">Transmembrane helix</keyword>
<dbReference type="AlphaFoldDB" id="A0AAD1RM42"/>
<dbReference type="InterPro" id="IPR045030">
    <property type="entry name" value="LYSM1-4"/>
</dbReference>
<evidence type="ECO:0000313" key="10">
    <source>
        <dbReference type="Proteomes" id="UP001295444"/>
    </source>
</evidence>